<dbReference type="RefSeq" id="WP_212331469.1">
    <property type="nucleotide sequence ID" value="NZ_JAGVRH010000004.1"/>
</dbReference>
<dbReference type="Proteomes" id="UP000811481">
    <property type="component" value="Unassembled WGS sequence"/>
</dbReference>
<dbReference type="PROSITE" id="PS51084">
    <property type="entry name" value="HIT_2"/>
    <property type="match status" value="1"/>
</dbReference>
<dbReference type="Gene3D" id="3.30.428.10">
    <property type="entry name" value="HIT-like"/>
    <property type="match status" value="1"/>
</dbReference>
<dbReference type="InterPro" id="IPR019808">
    <property type="entry name" value="Histidine_triad_CS"/>
</dbReference>
<dbReference type="InterPro" id="IPR036265">
    <property type="entry name" value="HIT-like_sf"/>
</dbReference>
<proteinExistence type="predicted"/>
<dbReference type="InterPro" id="IPR011146">
    <property type="entry name" value="HIT-like"/>
</dbReference>
<dbReference type="Pfam" id="PF01230">
    <property type="entry name" value="HIT"/>
    <property type="match status" value="1"/>
</dbReference>
<feature type="domain" description="HIT" evidence="2">
    <location>
        <begin position="4"/>
        <end position="112"/>
    </location>
</feature>
<evidence type="ECO:0000259" key="2">
    <source>
        <dbReference type="PROSITE" id="PS51084"/>
    </source>
</evidence>
<dbReference type="PANTHER" id="PTHR46648">
    <property type="entry name" value="HIT FAMILY PROTEIN 1"/>
    <property type="match status" value="1"/>
</dbReference>
<reference evidence="3" key="1">
    <citation type="submission" date="2021-04" db="EMBL/GenBank/DDBJ databases">
        <title>Draft genome sequence of StrPh-CL8, a phytoplasma strain causing strawberry phyllody in Chile.</title>
        <authorList>
            <person name="Cui W."/>
            <person name="Zamorano A."/>
            <person name="Fiore N."/>
        </authorList>
    </citation>
    <scope>NUCLEOTIDE SEQUENCE [LARGE SCALE GENOMIC DNA]</scope>
    <source>
        <strain evidence="3">StrPh-Cl</strain>
    </source>
</reference>
<dbReference type="EMBL" id="JAGVRH010000004">
    <property type="protein sequence ID" value="MBS2126411.1"/>
    <property type="molecule type" value="Genomic_DNA"/>
</dbReference>
<dbReference type="PANTHER" id="PTHR46648:SF1">
    <property type="entry name" value="ADENOSINE 5'-MONOPHOSPHORAMIDASE HNT1"/>
    <property type="match status" value="1"/>
</dbReference>
<dbReference type="InterPro" id="IPR039384">
    <property type="entry name" value="HINT"/>
</dbReference>
<keyword evidence="4" id="KW-1185">Reference proteome</keyword>
<accession>A0ABS5K3C3</accession>
<evidence type="ECO:0000313" key="3">
    <source>
        <dbReference type="EMBL" id="MBS2126411.1"/>
    </source>
</evidence>
<gene>
    <name evidence="3" type="ORF">J8J04_01765</name>
</gene>
<feature type="short sequence motif" description="Histidine triad motif" evidence="1">
    <location>
        <begin position="96"/>
        <end position="100"/>
    </location>
</feature>
<dbReference type="SUPFAM" id="SSF54197">
    <property type="entry name" value="HIT-like"/>
    <property type="match status" value="1"/>
</dbReference>
<protein>
    <submittedName>
        <fullName evidence="3">HIT family protein</fullName>
    </submittedName>
</protein>
<dbReference type="CDD" id="cd01277">
    <property type="entry name" value="HINT_subgroup"/>
    <property type="match status" value="1"/>
</dbReference>
<evidence type="ECO:0000256" key="1">
    <source>
        <dbReference type="PROSITE-ProRule" id="PRU00464"/>
    </source>
</evidence>
<dbReference type="InterPro" id="IPR001310">
    <property type="entry name" value="Histidine_triad_HIT"/>
</dbReference>
<organism evidence="3 4">
    <name type="scientific">'Fragaria x ananassa' phyllody phytoplasma</name>
    <dbReference type="NCBI Taxonomy" id="2358428"/>
    <lineage>
        <taxon>Bacteria</taxon>
        <taxon>Bacillati</taxon>
        <taxon>Mycoplasmatota</taxon>
        <taxon>Mollicutes</taxon>
        <taxon>Acholeplasmatales</taxon>
        <taxon>Acholeplasmataceae</taxon>
        <taxon>Candidatus Phytoplasma</taxon>
        <taxon>16SrXIII (Mexican periwinkle virescence group)</taxon>
    </lineage>
</organism>
<dbReference type="PROSITE" id="PS00892">
    <property type="entry name" value="HIT_1"/>
    <property type="match status" value="1"/>
</dbReference>
<comment type="caution">
    <text evidence="3">The sequence shown here is derived from an EMBL/GenBank/DDBJ whole genome shotgun (WGS) entry which is preliminary data.</text>
</comment>
<evidence type="ECO:0000313" key="4">
    <source>
        <dbReference type="Proteomes" id="UP000811481"/>
    </source>
</evidence>
<sequence length="140" mass="16285">MSTIFTKIIQKQIPSYVIYEDDLVMAFLDITQFTKGHTLVVTKKEYQNITDVPEAIFTHLFKIIHKISKVLINSFHAQGINLLNNNGEIAGQTVFHYHVHLIPRFDKNEIKIKTSNNMNSLTVSDYENIKNTILKNWHKK</sequence>
<dbReference type="PRINTS" id="PR00332">
    <property type="entry name" value="HISTRIAD"/>
</dbReference>
<name>A0ABS5K3C3_9MOLU</name>